<keyword evidence="5 9" id="KW-0418">Kinase</keyword>
<feature type="binding site" evidence="9">
    <location>
        <position position="12"/>
    </location>
    <ligand>
        <name>sn-glycerol 3-phosphate</name>
        <dbReference type="ChEBI" id="CHEBI:57597"/>
    </ligand>
</feature>
<evidence type="ECO:0000256" key="1">
    <source>
        <dbReference type="ARBA" id="ARBA00005190"/>
    </source>
</evidence>
<evidence type="ECO:0000256" key="8">
    <source>
        <dbReference type="ARBA" id="ARBA00052101"/>
    </source>
</evidence>
<dbReference type="FunFam" id="3.30.420.40:FF:000008">
    <property type="entry name" value="Glycerol kinase"/>
    <property type="match status" value="1"/>
</dbReference>
<accession>A0A1K1LV50</accession>
<feature type="domain" description="Carbohydrate kinase FGGY N-terminal" evidence="11">
    <location>
        <begin position="4"/>
        <end position="250"/>
    </location>
</feature>
<keyword evidence="3 9" id="KW-0808">Transferase</keyword>
<dbReference type="NCBIfam" id="NF000756">
    <property type="entry name" value="PRK00047.1"/>
    <property type="match status" value="1"/>
</dbReference>
<dbReference type="OrthoDB" id="9805576at2"/>
<evidence type="ECO:0000259" key="12">
    <source>
        <dbReference type="Pfam" id="PF02782"/>
    </source>
</evidence>
<evidence type="ECO:0000256" key="5">
    <source>
        <dbReference type="ARBA" id="ARBA00022777"/>
    </source>
</evidence>
<dbReference type="InterPro" id="IPR043129">
    <property type="entry name" value="ATPase_NBD"/>
</dbReference>
<dbReference type="InterPro" id="IPR018483">
    <property type="entry name" value="Carb_kinase_FGGY_CS"/>
</dbReference>
<feature type="binding site" evidence="9">
    <location>
        <position position="134"/>
    </location>
    <ligand>
        <name>sn-glycerol 3-phosphate</name>
        <dbReference type="ChEBI" id="CHEBI:57597"/>
    </ligand>
</feature>
<dbReference type="Gene3D" id="3.30.420.40">
    <property type="match status" value="2"/>
</dbReference>
<protein>
    <recommendedName>
        <fullName evidence="9">Glycerol kinase</fullName>
        <ecNumber evidence="9">2.7.1.30</ecNumber>
    </recommendedName>
    <alternativeName>
        <fullName evidence="9">ATP:glycerol 3-phosphotransferase</fullName>
    </alternativeName>
    <alternativeName>
        <fullName evidence="9">Glycerokinase</fullName>
        <shortName evidence="9">GK</shortName>
    </alternativeName>
</protein>
<feature type="binding site" evidence="9">
    <location>
        <position position="265"/>
    </location>
    <ligand>
        <name>ADP</name>
        <dbReference type="ChEBI" id="CHEBI:456216"/>
    </ligand>
</feature>
<dbReference type="NCBIfam" id="TIGR01311">
    <property type="entry name" value="glycerol_kin"/>
    <property type="match status" value="1"/>
</dbReference>
<feature type="binding site" evidence="9">
    <location>
        <position position="82"/>
    </location>
    <ligand>
        <name>glycerol</name>
        <dbReference type="ChEBI" id="CHEBI:17754"/>
    </ligand>
</feature>
<sequence>MKQYILALDQGTTSSRAILFDEKGQIVSVAQKEFTQIFPKPGWVEHNALEIWSTQAGVAAEAVTKIGLNGKSIAAMGITNQRETVIVWDRHTGKPVYNAIVWQDRRTAGYCAKLREEGKEEMIRKKTGLIVDSYFSATKIKWILDNVSGAREKAEAGDLVCGTVDSWIIWNFTKGELHITDVTNASRTLLFNIHTMDWDEELLELFTIPKSMLPEVKQSSEVYGHSKTTVFATPIPIAGIGGDQQAALFGQMCIAPGMVKNTYGTGCFMLMNIGDKPKLSENNLLTTVAWKIDGKTQYALEGSIFIAGAVVQWLRDGLKIIRSSDEIEQLATQVEDTDGVYFVPAFAGLGAPYWDAEARGTMVGLSRGTTSAHIARAALESIAYQTADVLQAMQADAGLEIKELRVDGGAAVNNLLMQFQCDLLQCEVVRPTVVETTALGAAYLAGLATGYWKNIEEIQQLWQAEKSFEPDTDKDMKEGVAGWKRAIRATRSWSE</sequence>
<dbReference type="PROSITE" id="PS00933">
    <property type="entry name" value="FGGY_KINASES_1"/>
    <property type="match status" value="1"/>
</dbReference>
<evidence type="ECO:0000313" key="14">
    <source>
        <dbReference type="Proteomes" id="UP000182248"/>
    </source>
</evidence>
<comment type="catalytic activity">
    <reaction evidence="8 9">
        <text>glycerol + ATP = sn-glycerol 3-phosphate + ADP + H(+)</text>
        <dbReference type="Rhea" id="RHEA:21644"/>
        <dbReference type="ChEBI" id="CHEBI:15378"/>
        <dbReference type="ChEBI" id="CHEBI:17754"/>
        <dbReference type="ChEBI" id="CHEBI:30616"/>
        <dbReference type="ChEBI" id="CHEBI:57597"/>
        <dbReference type="ChEBI" id="CHEBI:456216"/>
        <dbReference type="EC" id="2.7.1.30"/>
    </reaction>
</comment>
<dbReference type="EMBL" id="FPJE01000001">
    <property type="protein sequence ID" value="SFW14720.1"/>
    <property type="molecule type" value="Genomic_DNA"/>
</dbReference>
<evidence type="ECO:0000256" key="10">
    <source>
        <dbReference type="RuleBase" id="RU003733"/>
    </source>
</evidence>
<evidence type="ECO:0000256" key="4">
    <source>
        <dbReference type="ARBA" id="ARBA00022741"/>
    </source>
</evidence>
<dbReference type="GO" id="GO:0019563">
    <property type="term" value="P:glycerol catabolic process"/>
    <property type="evidence" value="ECO:0007669"/>
    <property type="project" value="UniProtKB-UniRule"/>
</dbReference>
<feature type="binding site" evidence="9">
    <location>
        <position position="308"/>
    </location>
    <ligand>
        <name>ADP</name>
        <dbReference type="ChEBI" id="CHEBI:456216"/>
    </ligand>
</feature>
<feature type="binding site" evidence="9">
    <location>
        <position position="14"/>
    </location>
    <ligand>
        <name>ATP</name>
        <dbReference type="ChEBI" id="CHEBI:30616"/>
    </ligand>
</feature>
<dbReference type="PANTHER" id="PTHR10196:SF69">
    <property type="entry name" value="GLYCEROL KINASE"/>
    <property type="match status" value="1"/>
</dbReference>
<feature type="binding site" evidence="9">
    <location>
        <position position="83"/>
    </location>
    <ligand>
        <name>sn-glycerol 3-phosphate</name>
        <dbReference type="ChEBI" id="CHEBI:57597"/>
    </ligand>
</feature>
<feature type="binding site" evidence="9">
    <location>
        <position position="265"/>
    </location>
    <ligand>
        <name>ATP</name>
        <dbReference type="ChEBI" id="CHEBI:30616"/>
    </ligand>
</feature>
<feature type="domain" description="Carbohydrate kinase FGGY C-terminal" evidence="12">
    <location>
        <begin position="260"/>
        <end position="448"/>
    </location>
</feature>
<comment type="pathway">
    <text evidence="1 9">Polyol metabolism; glycerol degradation via glycerol kinase pathway; sn-glycerol 3-phosphate from glycerol: step 1/1.</text>
</comment>
<proteinExistence type="inferred from homology"/>
<dbReference type="Pfam" id="PF02782">
    <property type="entry name" value="FGGY_C"/>
    <property type="match status" value="1"/>
</dbReference>
<gene>
    <name evidence="9" type="primary">glpK</name>
    <name evidence="13" type="ORF">SAMN02927921_00267</name>
</gene>
<evidence type="ECO:0000256" key="2">
    <source>
        <dbReference type="ARBA" id="ARBA00009156"/>
    </source>
</evidence>
<feature type="binding site" evidence="9">
    <location>
        <position position="244"/>
    </location>
    <ligand>
        <name>glycerol</name>
        <dbReference type="ChEBI" id="CHEBI:17754"/>
    </ligand>
</feature>
<dbReference type="HAMAP" id="MF_00186">
    <property type="entry name" value="Glycerol_kin"/>
    <property type="match status" value="1"/>
</dbReference>
<feature type="binding site" evidence="9">
    <location>
        <position position="409"/>
    </location>
    <ligand>
        <name>ATP</name>
        <dbReference type="ChEBI" id="CHEBI:30616"/>
    </ligand>
</feature>
<dbReference type="GO" id="GO:0005829">
    <property type="term" value="C:cytosol"/>
    <property type="evidence" value="ECO:0007669"/>
    <property type="project" value="TreeGrafter"/>
</dbReference>
<feature type="binding site" evidence="9">
    <location>
        <position position="413"/>
    </location>
    <ligand>
        <name>ADP</name>
        <dbReference type="ChEBI" id="CHEBI:456216"/>
    </ligand>
</feature>
<dbReference type="PIRSF" id="PIRSF000538">
    <property type="entry name" value="GlpK"/>
    <property type="match status" value="1"/>
</dbReference>
<evidence type="ECO:0000256" key="6">
    <source>
        <dbReference type="ARBA" id="ARBA00022798"/>
    </source>
</evidence>
<dbReference type="EC" id="2.7.1.30" evidence="9"/>
<evidence type="ECO:0000259" key="11">
    <source>
        <dbReference type="Pfam" id="PF00370"/>
    </source>
</evidence>
<reference evidence="13 14" key="1">
    <citation type="submission" date="2016-11" db="EMBL/GenBank/DDBJ databases">
        <authorList>
            <person name="Jaros S."/>
            <person name="Januszkiewicz K."/>
            <person name="Wedrychowicz H."/>
        </authorList>
    </citation>
    <scope>NUCLEOTIDE SEQUENCE [LARGE SCALE GENOMIC DNA]</scope>
    <source>
        <strain evidence="13 14">CGMCC 1.12145</strain>
    </source>
</reference>
<comment type="function">
    <text evidence="9">Key enzyme in the regulation of glycerol uptake and metabolism. Catalyzes the phosphorylation of glycerol to yield sn-glycerol 3-phosphate.</text>
</comment>
<feature type="binding site" evidence="9">
    <location>
        <position position="16"/>
    </location>
    <ligand>
        <name>ADP</name>
        <dbReference type="ChEBI" id="CHEBI:456216"/>
    </ligand>
</feature>
<dbReference type="RefSeq" id="WP_072315494.1">
    <property type="nucleotide sequence ID" value="NZ_FPJE01000001.1"/>
</dbReference>
<organism evidence="13 14">
    <name type="scientific">Sinomicrobium oceani</name>
    <dbReference type="NCBI Taxonomy" id="1150368"/>
    <lineage>
        <taxon>Bacteria</taxon>
        <taxon>Pseudomonadati</taxon>
        <taxon>Bacteroidota</taxon>
        <taxon>Flavobacteriia</taxon>
        <taxon>Flavobacteriales</taxon>
        <taxon>Flavobacteriaceae</taxon>
        <taxon>Sinomicrobium</taxon>
    </lineage>
</organism>
<comment type="activity regulation">
    <text evidence="9">Inhibited by fructose 1,6-bisphosphate (FBP).</text>
</comment>
<comment type="similarity">
    <text evidence="2 9 10">Belongs to the FGGY kinase family.</text>
</comment>
<dbReference type="InterPro" id="IPR018485">
    <property type="entry name" value="FGGY_C"/>
</dbReference>
<feature type="binding site" evidence="9">
    <location>
        <position position="409"/>
    </location>
    <ligand>
        <name>ADP</name>
        <dbReference type="ChEBI" id="CHEBI:456216"/>
    </ligand>
</feature>
<feature type="binding site" evidence="9">
    <location>
        <position position="243"/>
    </location>
    <ligand>
        <name>sn-glycerol 3-phosphate</name>
        <dbReference type="ChEBI" id="CHEBI:57597"/>
    </ligand>
</feature>
<keyword evidence="4 9" id="KW-0547">Nucleotide-binding</keyword>
<feature type="binding site" evidence="9">
    <location>
        <position position="308"/>
    </location>
    <ligand>
        <name>ATP</name>
        <dbReference type="ChEBI" id="CHEBI:30616"/>
    </ligand>
</feature>
<feature type="binding site" evidence="9">
    <location>
        <position position="82"/>
    </location>
    <ligand>
        <name>sn-glycerol 3-phosphate</name>
        <dbReference type="ChEBI" id="CHEBI:57597"/>
    </ligand>
</feature>
<name>A0A1K1LV50_9FLAO</name>
<feature type="binding site" evidence="9">
    <location>
        <position position="312"/>
    </location>
    <ligand>
        <name>ATP</name>
        <dbReference type="ChEBI" id="CHEBI:30616"/>
    </ligand>
</feature>
<dbReference type="CDD" id="cd07786">
    <property type="entry name" value="FGGY_EcGK_like"/>
    <property type="match status" value="1"/>
</dbReference>
<dbReference type="InterPro" id="IPR005999">
    <property type="entry name" value="Glycerol_kin"/>
</dbReference>
<dbReference type="InterPro" id="IPR000577">
    <property type="entry name" value="Carb_kinase_FGGY"/>
</dbReference>
<feature type="binding site" evidence="9">
    <location>
        <position position="83"/>
    </location>
    <ligand>
        <name>glycerol</name>
        <dbReference type="ChEBI" id="CHEBI:17754"/>
    </ligand>
</feature>
<dbReference type="GO" id="GO:0004370">
    <property type="term" value="F:glycerol kinase activity"/>
    <property type="evidence" value="ECO:0007669"/>
    <property type="project" value="UniProtKB-UniRule"/>
</dbReference>
<keyword evidence="14" id="KW-1185">Reference proteome</keyword>
<feature type="binding site" evidence="9">
    <location>
        <position position="12"/>
    </location>
    <ligand>
        <name>ADP</name>
        <dbReference type="ChEBI" id="CHEBI:456216"/>
    </ligand>
</feature>
<evidence type="ECO:0000256" key="9">
    <source>
        <dbReference type="HAMAP-Rule" id="MF_00186"/>
    </source>
</evidence>
<feature type="binding site" evidence="9">
    <location>
        <position position="134"/>
    </location>
    <ligand>
        <name>glycerol</name>
        <dbReference type="ChEBI" id="CHEBI:17754"/>
    </ligand>
</feature>
<keyword evidence="7 9" id="KW-0067">ATP-binding</keyword>
<dbReference type="STRING" id="1150368.SAMN02927921_00267"/>
<feature type="binding site" evidence="9">
    <location>
        <position position="12"/>
    </location>
    <ligand>
        <name>ATP</name>
        <dbReference type="ChEBI" id="CHEBI:30616"/>
    </ligand>
</feature>
<feature type="binding site" evidence="9">
    <location>
        <position position="243"/>
    </location>
    <ligand>
        <name>glycerol</name>
        <dbReference type="ChEBI" id="CHEBI:17754"/>
    </ligand>
</feature>
<evidence type="ECO:0000256" key="3">
    <source>
        <dbReference type="ARBA" id="ARBA00022679"/>
    </source>
</evidence>
<keyword evidence="6 9" id="KW-0319">Glycerol metabolism</keyword>
<evidence type="ECO:0000313" key="13">
    <source>
        <dbReference type="EMBL" id="SFW14720.1"/>
    </source>
</evidence>
<dbReference type="GO" id="GO:0006072">
    <property type="term" value="P:glycerol-3-phosphate metabolic process"/>
    <property type="evidence" value="ECO:0007669"/>
    <property type="project" value="InterPro"/>
</dbReference>
<dbReference type="Pfam" id="PF00370">
    <property type="entry name" value="FGGY_N"/>
    <property type="match status" value="1"/>
</dbReference>
<feature type="binding site" evidence="9">
    <location>
        <position position="13"/>
    </location>
    <ligand>
        <name>ATP</name>
        <dbReference type="ChEBI" id="CHEBI:30616"/>
    </ligand>
</feature>
<dbReference type="FunFam" id="3.30.420.40:FF:000007">
    <property type="entry name" value="Glycerol kinase"/>
    <property type="match status" value="1"/>
</dbReference>
<dbReference type="GO" id="GO:0005524">
    <property type="term" value="F:ATP binding"/>
    <property type="evidence" value="ECO:0007669"/>
    <property type="project" value="UniProtKB-UniRule"/>
</dbReference>
<dbReference type="UniPathway" id="UPA00618">
    <property type="reaction ID" value="UER00672"/>
</dbReference>
<dbReference type="PROSITE" id="PS00445">
    <property type="entry name" value="FGGY_KINASES_2"/>
    <property type="match status" value="1"/>
</dbReference>
<evidence type="ECO:0000256" key="7">
    <source>
        <dbReference type="ARBA" id="ARBA00022840"/>
    </source>
</evidence>
<dbReference type="Proteomes" id="UP000182248">
    <property type="component" value="Unassembled WGS sequence"/>
</dbReference>
<dbReference type="PANTHER" id="PTHR10196">
    <property type="entry name" value="SUGAR KINASE"/>
    <property type="match status" value="1"/>
</dbReference>
<dbReference type="AlphaFoldDB" id="A0A1K1LV50"/>
<dbReference type="SUPFAM" id="SSF53067">
    <property type="entry name" value="Actin-like ATPase domain"/>
    <property type="match status" value="2"/>
</dbReference>
<dbReference type="InterPro" id="IPR018484">
    <property type="entry name" value="FGGY_N"/>
</dbReference>